<dbReference type="EMBL" id="JAXQNO010000012">
    <property type="protein sequence ID" value="KAK4787776.1"/>
    <property type="molecule type" value="Genomic_DNA"/>
</dbReference>
<evidence type="ECO:0000313" key="3">
    <source>
        <dbReference type="Proteomes" id="UP001346149"/>
    </source>
</evidence>
<dbReference type="Proteomes" id="UP001346149">
    <property type="component" value="Unassembled WGS sequence"/>
</dbReference>
<sequence length="454" mass="51246">MKLKINKACDLSSISVLPPHGRFDMLTDRSVLKCNDFPPKFSVAFSPEEETRAYGLILLYSKSIINNGVCYRRPSATAAGVQASQIHSQQQSQQSFSQGISAQHGIFSQISQNSSDDFPSNEQRYSSQEPENSLKKISTLVNYTQEDIRMPLSRNSSNFPRKWNSTPITDSRCHISEELEHRIGLMETSLSRFGMILDSVQGDVMQVSKGTKEISLGMESIQQKLISHNSLLQQMKKEQEDVKASLDAKFALISDQLSKGANENKFFHIYPRLLTIPGQVEAALTKLQDQLNYKFTREMQAFTSILKLTSQKPDSRALVPSKVLGRLSSIHSSTGPISSSSPHLIPKIEMGGWKSVKQEKRNNLVGLSRKDHMRKEIYSFEKHLMQEAECRVLSESDEEIEGGFACLIDEERGAYAKLEHKGSSSIDEYKAETERILRKARKRKRKHSSIIIIN</sequence>
<name>A0AAN7LZJ5_TRANT</name>
<dbReference type="GO" id="GO:0070192">
    <property type="term" value="P:chromosome organization involved in meiotic cell cycle"/>
    <property type="evidence" value="ECO:0007669"/>
    <property type="project" value="InterPro"/>
</dbReference>
<evidence type="ECO:0000313" key="2">
    <source>
        <dbReference type="EMBL" id="KAK4787776.1"/>
    </source>
</evidence>
<comment type="caution">
    <text evidence="2">The sequence shown here is derived from an EMBL/GenBank/DDBJ whole genome shotgun (WGS) entry which is preliminary data.</text>
</comment>
<dbReference type="PANTHER" id="PTHR37695">
    <property type="entry name" value="RECOMBINATION INITIATION DEFECTS 3-RELATED"/>
    <property type="match status" value="1"/>
</dbReference>
<dbReference type="PANTHER" id="PTHR37695:SF1">
    <property type="entry name" value="RECOMBINATION INITIATION DEFECTS 3-RELATED"/>
    <property type="match status" value="1"/>
</dbReference>
<accession>A0AAN7LZJ5</accession>
<keyword evidence="3" id="KW-1185">Reference proteome</keyword>
<dbReference type="AlphaFoldDB" id="A0AAN7LZJ5"/>
<dbReference type="GO" id="GO:0042138">
    <property type="term" value="P:meiotic DNA double-strand break formation"/>
    <property type="evidence" value="ECO:0007669"/>
    <property type="project" value="TreeGrafter"/>
</dbReference>
<dbReference type="InterPro" id="IPR034546">
    <property type="entry name" value="PAIR1"/>
</dbReference>
<dbReference type="GO" id="GO:0009556">
    <property type="term" value="P:microsporogenesis"/>
    <property type="evidence" value="ECO:0007669"/>
    <property type="project" value="TreeGrafter"/>
</dbReference>
<dbReference type="GO" id="GO:0005634">
    <property type="term" value="C:nucleus"/>
    <property type="evidence" value="ECO:0007669"/>
    <property type="project" value="TreeGrafter"/>
</dbReference>
<proteinExistence type="predicted"/>
<dbReference type="GO" id="GO:0009553">
    <property type="term" value="P:embryo sac development"/>
    <property type="evidence" value="ECO:0007669"/>
    <property type="project" value="TreeGrafter"/>
</dbReference>
<evidence type="ECO:0000256" key="1">
    <source>
        <dbReference type="SAM" id="MobiDB-lite"/>
    </source>
</evidence>
<evidence type="ECO:0008006" key="4">
    <source>
        <dbReference type="Google" id="ProtNLM"/>
    </source>
</evidence>
<reference evidence="2 3" key="1">
    <citation type="journal article" date="2023" name="Hortic Res">
        <title>Pangenome of water caltrop reveals structural variations and asymmetric subgenome divergence after allopolyploidization.</title>
        <authorList>
            <person name="Zhang X."/>
            <person name="Chen Y."/>
            <person name="Wang L."/>
            <person name="Yuan Y."/>
            <person name="Fang M."/>
            <person name="Shi L."/>
            <person name="Lu R."/>
            <person name="Comes H.P."/>
            <person name="Ma Y."/>
            <person name="Chen Y."/>
            <person name="Huang G."/>
            <person name="Zhou Y."/>
            <person name="Zheng Z."/>
            <person name="Qiu Y."/>
        </authorList>
    </citation>
    <scope>NUCLEOTIDE SEQUENCE [LARGE SCALE GENOMIC DNA]</scope>
    <source>
        <strain evidence="2">F231</strain>
    </source>
</reference>
<gene>
    <name evidence="2" type="ORF">SAY86_011609</name>
</gene>
<feature type="region of interest" description="Disordered" evidence="1">
    <location>
        <begin position="111"/>
        <end position="132"/>
    </location>
</feature>
<organism evidence="2 3">
    <name type="scientific">Trapa natans</name>
    <name type="common">Water chestnut</name>
    <dbReference type="NCBI Taxonomy" id="22666"/>
    <lineage>
        <taxon>Eukaryota</taxon>
        <taxon>Viridiplantae</taxon>
        <taxon>Streptophyta</taxon>
        <taxon>Embryophyta</taxon>
        <taxon>Tracheophyta</taxon>
        <taxon>Spermatophyta</taxon>
        <taxon>Magnoliopsida</taxon>
        <taxon>eudicotyledons</taxon>
        <taxon>Gunneridae</taxon>
        <taxon>Pentapetalae</taxon>
        <taxon>rosids</taxon>
        <taxon>malvids</taxon>
        <taxon>Myrtales</taxon>
        <taxon>Lythraceae</taxon>
        <taxon>Trapa</taxon>
    </lineage>
</organism>
<protein>
    <recommendedName>
        <fullName evidence="4">Protein PAIR1</fullName>
    </recommendedName>
</protein>